<dbReference type="AlphaFoldDB" id="A0A9D1CH93"/>
<evidence type="ECO:0000256" key="2">
    <source>
        <dbReference type="SAM" id="MobiDB-lite"/>
    </source>
</evidence>
<feature type="coiled-coil region" evidence="1">
    <location>
        <begin position="86"/>
        <end position="120"/>
    </location>
</feature>
<evidence type="ECO:0000313" key="5">
    <source>
        <dbReference type="Proteomes" id="UP000886879"/>
    </source>
</evidence>
<feature type="compositionally biased region" description="Basic and acidic residues" evidence="2">
    <location>
        <begin position="26"/>
        <end position="47"/>
    </location>
</feature>
<keyword evidence="1" id="KW-0175">Coiled coil</keyword>
<name>A0A9D1CH93_9FIRM</name>
<comment type="caution">
    <text evidence="4">The sequence shown here is derived from an EMBL/GenBank/DDBJ whole genome shotgun (WGS) entry which is preliminary data.</text>
</comment>
<evidence type="ECO:0000313" key="4">
    <source>
        <dbReference type="EMBL" id="HIQ61475.1"/>
    </source>
</evidence>
<feature type="transmembrane region" description="Helical" evidence="3">
    <location>
        <begin position="60"/>
        <end position="81"/>
    </location>
</feature>
<feature type="region of interest" description="Disordered" evidence="2">
    <location>
        <begin position="25"/>
        <end position="47"/>
    </location>
</feature>
<proteinExistence type="predicted"/>
<evidence type="ECO:0000256" key="3">
    <source>
        <dbReference type="SAM" id="Phobius"/>
    </source>
</evidence>
<gene>
    <name evidence="4" type="ORF">IAD31_07800</name>
</gene>
<evidence type="ECO:0008006" key="6">
    <source>
        <dbReference type="Google" id="ProtNLM"/>
    </source>
</evidence>
<reference evidence="4" key="2">
    <citation type="journal article" date="2021" name="PeerJ">
        <title>Extensive microbial diversity within the chicken gut microbiome revealed by metagenomics and culture.</title>
        <authorList>
            <person name="Gilroy R."/>
            <person name="Ravi A."/>
            <person name="Getino M."/>
            <person name="Pursley I."/>
            <person name="Horton D.L."/>
            <person name="Alikhan N.F."/>
            <person name="Baker D."/>
            <person name="Gharbi K."/>
            <person name="Hall N."/>
            <person name="Watson M."/>
            <person name="Adriaenssens E.M."/>
            <person name="Foster-Nyarko E."/>
            <person name="Jarju S."/>
            <person name="Secka A."/>
            <person name="Antonio M."/>
            <person name="Oren A."/>
            <person name="Chaudhuri R.R."/>
            <person name="La Ragione R."/>
            <person name="Hildebrand F."/>
            <person name="Pallen M.J."/>
        </authorList>
    </citation>
    <scope>NUCLEOTIDE SEQUENCE</scope>
    <source>
        <strain evidence="4">ChiGjej2B2-12916</strain>
    </source>
</reference>
<evidence type="ECO:0000256" key="1">
    <source>
        <dbReference type="SAM" id="Coils"/>
    </source>
</evidence>
<reference evidence="4" key="1">
    <citation type="submission" date="2020-10" db="EMBL/GenBank/DDBJ databases">
        <authorList>
            <person name="Gilroy R."/>
        </authorList>
    </citation>
    <scope>NUCLEOTIDE SEQUENCE</scope>
    <source>
        <strain evidence="4">ChiGjej2B2-12916</strain>
    </source>
</reference>
<keyword evidence="3" id="KW-0472">Membrane</keyword>
<dbReference type="EMBL" id="DVFO01000087">
    <property type="protein sequence ID" value="HIQ61475.1"/>
    <property type="molecule type" value="Genomic_DNA"/>
</dbReference>
<sequence length="178" mass="19820">MATQRKVRTYATYGNVAYKVDNTAPARERRREVEQPRRPRVRPRERVATRPQVQVRAQSAVAPFTIVGFVAAIACALLLVVCSAQLAMVNAETVELRSTLSELQDEKKTLMAQYEKTFDLTALEQQLTADGSMVEAGAGQTVYLDLSQDDSVVYYQEAREGVSGLIRQIEEFLSGMLS</sequence>
<keyword evidence="3" id="KW-1133">Transmembrane helix</keyword>
<keyword evidence="3" id="KW-0812">Transmembrane</keyword>
<dbReference type="Proteomes" id="UP000886879">
    <property type="component" value="Unassembled WGS sequence"/>
</dbReference>
<accession>A0A9D1CH93</accession>
<protein>
    <recommendedName>
        <fullName evidence="6">Cell division protein FtsL</fullName>
    </recommendedName>
</protein>
<organism evidence="4 5">
    <name type="scientific">Candidatus Enterenecus faecium</name>
    <dbReference type="NCBI Taxonomy" id="2840780"/>
    <lineage>
        <taxon>Bacteria</taxon>
        <taxon>Bacillati</taxon>
        <taxon>Bacillota</taxon>
        <taxon>Clostridia</taxon>
        <taxon>Eubacteriales</taxon>
        <taxon>Candidatus Enterenecus</taxon>
    </lineage>
</organism>